<dbReference type="PANTHER" id="PTHR43537:SF45">
    <property type="entry name" value="GNTR FAMILY REGULATORY PROTEIN"/>
    <property type="match status" value="1"/>
</dbReference>
<dbReference type="Gene3D" id="1.20.120.530">
    <property type="entry name" value="GntR ligand-binding domain-like"/>
    <property type="match status" value="1"/>
</dbReference>
<keyword evidence="3" id="KW-0804">Transcription</keyword>
<dbReference type="Pfam" id="PF07729">
    <property type="entry name" value="FCD"/>
    <property type="match status" value="1"/>
</dbReference>
<dbReference type="InterPro" id="IPR011711">
    <property type="entry name" value="GntR_C"/>
</dbReference>
<dbReference type="PANTHER" id="PTHR43537">
    <property type="entry name" value="TRANSCRIPTIONAL REGULATOR, GNTR FAMILY"/>
    <property type="match status" value="1"/>
</dbReference>
<dbReference type="PROSITE" id="PS50949">
    <property type="entry name" value="HTH_GNTR"/>
    <property type="match status" value="1"/>
</dbReference>
<dbReference type="Proteomes" id="UP000555564">
    <property type="component" value="Unassembled WGS sequence"/>
</dbReference>
<dbReference type="Pfam" id="PF00392">
    <property type="entry name" value="GntR"/>
    <property type="match status" value="1"/>
</dbReference>
<dbReference type="InterPro" id="IPR036388">
    <property type="entry name" value="WH-like_DNA-bd_sf"/>
</dbReference>
<dbReference type="SMART" id="SM00895">
    <property type="entry name" value="FCD"/>
    <property type="match status" value="1"/>
</dbReference>
<keyword evidence="1" id="KW-0805">Transcription regulation</keyword>
<dbReference type="SUPFAM" id="SSF48008">
    <property type="entry name" value="GntR ligand-binding domain-like"/>
    <property type="match status" value="1"/>
</dbReference>
<dbReference type="EMBL" id="JACHIU010000001">
    <property type="protein sequence ID" value="MBB6476574.1"/>
    <property type="molecule type" value="Genomic_DNA"/>
</dbReference>
<dbReference type="SMART" id="SM00345">
    <property type="entry name" value="HTH_GNTR"/>
    <property type="match status" value="1"/>
</dbReference>
<organism evidence="5 6">
    <name type="scientific">Sphaerisporangium rubeum</name>
    <dbReference type="NCBI Taxonomy" id="321317"/>
    <lineage>
        <taxon>Bacteria</taxon>
        <taxon>Bacillati</taxon>
        <taxon>Actinomycetota</taxon>
        <taxon>Actinomycetes</taxon>
        <taxon>Streptosporangiales</taxon>
        <taxon>Streptosporangiaceae</taxon>
        <taxon>Sphaerisporangium</taxon>
    </lineage>
</organism>
<dbReference type="SUPFAM" id="SSF46785">
    <property type="entry name" value="Winged helix' DNA-binding domain"/>
    <property type="match status" value="1"/>
</dbReference>
<proteinExistence type="predicted"/>
<reference evidence="5 6" key="1">
    <citation type="submission" date="2020-08" db="EMBL/GenBank/DDBJ databases">
        <title>Sequencing the genomes of 1000 actinobacteria strains.</title>
        <authorList>
            <person name="Klenk H.-P."/>
        </authorList>
    </citation>
    <scope>NUCLEOTIDE SEQUENCE [LARGE SCALE GENOMIC DNA]</scope>
    <source>
        <strain evidence="5 6">DSM 44936</strain>
    </source>
</reference>
<accession>A0A7X0IKS7</accession>
<keyword evidence="2 5" id="KW-0238">DNA-binding</keyword>
<comment type="caution">
    <text evidence="5">The sequence shown here is derived from an EMBL/GenBank/DDBJ whole genome shotgun (WGS) entry which is preliminary data.</text>
</comment>
<sequence length="229" mass="24750">MVDGVAEAAELLVQDRGLLRGSSSAERTAAILRRRITEGLFPPDTRLAEDVIAGALDVSRNTLREAFRLLSHERLLVHKLNRGVFVRALTAADVRDLYRVRRVAECAALRDAGSVAEEGLAGLRAAVATGGEAAAEGRWGDVGTANMAFHQAIVDIMGSPRMSELISQVLAELRLGFLAVTDPQGFHGRYLPLNREILAFVEARDTAKALEALVRYLDDAESTLLGSYA</sequence>
<dbReference type="InterPro" id="IPR036390">
    <property type="entry name" value="WH_DNA-bd_sf"/>
</dbReference>
<evidence type="ECO:0000256" key="3">
    <source>
        <dbReference type="ARBA" id="ARBA00023163"/>
    </source>
</evidence>
<evidence type="ECO:0000313" key="6">
    <source>
        <dbReference type="Proteomes" id="UP000555564"/>
    </source>
</evidence>
<evidence type="ECO:0000259" key="4">
    <source>
        <dbReference type="PROSITE" id="PS50949"/>
    </source>
</evidence>
<dbReference type="InterPro" id="IPR000524">
    <property type="entry name" value="Tscrpt_reg_HTH_GntR"/>
</dbReference>
<keyword evidence="6" id="KW-1185">Reference proteome</keyword>
<dbReference type="GO" id="GO:0003700">
    <property type="term" value="F:DNA-binding transcription factor activity"/>
    <property type="evidence" value="ECO:0007669"/>
    <property type="project" value="InterPro"/>
</dbReference>
<evidence type="ECO:0000256" key="2">
    <source>
        <dbReference type="ARBA" id="ARBA00023125"/>
    </source>
</evidence>
<dbReference type="InterPro" id="IPR008920">
    <property type="entry name" value="TF_FadR/GntR_C"/>
</dbReference>
<evidence type="ECO:0000256" key="1">
    <source>
        <dbReference type="ARBA" id="ARBA00023015"/>
    </source>
</evidence>
<evidence type="ECO:0000313" key="5">
    <source>
        <dbReference type="EMBL" id="MBB6476574.1"/>
    </source>
</evidence>
<gene>
    <name evidence="5" type="ORF">BJ992_006005</name>
</gene>
<name>A0A7X0IKS7_9ACTN</name>
<dbReference type="AlphaFoldDB" id="A0A7X0IKS7"/>
<dbReference type="RefSeq" id="WP_343072932.1">
    <property type="nucleotide sequence ID" value="NZ_BAAALO010000010.1"/>
</dbReference>
<dbReference type="GO" id="GO:0003677">
    <property type="term" value="F:DNA binding"/>
    <property type="evidence" value="ECO:0007669"/>
    <property type="project" value="UniProtKB-KW"/>
</dbReference>
<dbReference type="Gene3D" id="1.10.10.10">
    <property type="entry name" value="Winged helix-like DNA-binding domain superfamily/Winged helix DNA-binding domain"/>
    <property type="match status" value="1"/>
</dbReference>
<protein>
    <submittedName>
        <fullName evidence="5">DNA-binding GntR family transcriptional regulator</fullName>
    </submittedName>
</protein>
<feature type="domain" description="HTH gntR-type" evidence="4">
    <location>
        <begin position="22"/>
        <end position="89"/>
    </location>
</feature>